<dbReference type="RefSeq" id="WP_148990576.1">
    <property type="nucleotide sequence ID" value="NZ_VTEW01000001.1"/>
</dbReference>
<dbReference type="NCBIfam" id="NF038403">
    <property type="entry name" value="perm_prefix_1"/>
    <property type="match status" value="1"/>
</dbReference>
<sequence>MKKLERYVHEITMDLPEDEKEELREEIFGHLQDHINELLIKAHSEEEAIHLAIGSFGNQDKLNRDLKRTFFPFYKPIRFVWSVLFVTAFAGLVSYSAMEYYHPEFDNGLPLYSVVAGMFLITLIAGTAEGIYEALISQYNSKWLLNPWLFFLVPTLLYGAIQTVLLYQHPEQYQDSLWLDLYAFPIGAAAYIISRQLFNVIFLKNKNNNHKRNTVN</sequence>
<dbReference type="EMBL" id="VTEW01000001">
    <property type="protein sequence ID" value="TYS84205.1"/>
    <property type="molecule type" value="Genomic_DNA"/>
</dbReference>
<gene>
    <name evidence="2" type="ORF">FZC80_01615</name>
</gene>
<protein>
    <submittedName>
        <fullName evidence="2">Uncharacterized protein</fullName>
    </submittedName>
</protein>
<dbReference type="OrthoDB" id="2845482at2"/>
<dbReference type="InterPro" id="IPR047928">
    <property type="entry name" value="Perm_prefix_1"/>
</dbReference>
<comment type="caution">
    <text evidence="2">The sequence shown here is derived from an EMBL/GenBank/DDBJ whole genome shotgun (WGS) entry which is preliminary data.</text>
</comment>
<keyword evidence="1" id="KW-1133">Transmembrane helix</keyword>
<name>A0A5D4U9T1_9BACI</name>
<feature type="transmembrane region" description="Helical" evidence="1">
    <location>
        <begin position="109"/>
        <end position="131"/>
    </location>
</feature>
<keyword evidence="1" id="KW-0812">Transmembrane</keyword>
<organism evidence="2 3">
    <name type="scientific">Rossellomorea aquimaris</name>
    <dbReference type="NCBI Taxonomy" id="189382"/>
    <lineage>
        <taxon>Bacteria</taxon>
        <taxon>Bacillati</taxon>
        <taxon>Bacillota</taxon>
        <taxon>Bacilli</taxon>
        <taxon>Bacillales</taxon>
        <taxon>Bacillaceae</taxon>
        <taxon>Rossellomorea</taxon>
    </lineage>
</organism>
<feature type="transmembrane region" description="Helical" evidence="1">
    <location>
        <begin position="181"/>
        <end position="203"/>
    </location>
</feature>
<evidence type="ECO:0000256" key="1">
    <source>
        <dbReference type="SAM" id="Phobius"/>
    </source>
</evidence>
<dbReference type="Proteomes" id="UP000325054">
    <property type="component" value="Unassembled WGS sequence"/>
</dbReference>
<dbReference type="AlphaFoldDB" id="A0A5D4U9T1"/>
<evidence type="ECO:0000313" key="3">
    <source>
        <dbReference type="Proteomes" id="UP000325054"/>
    </source>
</evidence>
<keyword evidence="1" id="KW-0472">Membrane</keyword>
<accession>A0A5D4U9T1</accession>
<proteinExistence type="predicted"/>
<feature type="transmembrane region" description="Helical" evidence="1">
    <location>
        <begin position="143"/>
        <end position="161"/>
    </location>
</feature>
<reference evidence="2 3" key="1">
    <citation type="submission" date="2019-08" db="EMBL/GenBank/DDBJ databases">
        <title>Bacillus genomes from the desert of Cuatro Cienegas, Coahuila.</title>
        <authorList>
            <person name="Olmedo-Alvarez G."/>
        </authorList>
    </citation>
    <scope>NUCLEOTIDE SEQUENCE [LARGE SCALE GENOMIC DNA]</scope>
    <source>
        <strain evidence="2 3">CH451a_14T</strain>
    </source>
</reference>
<feature type="transmembrane region" description="Helical" evidence="1">
    <location>
        <begin position="77"/>
        <end position="97"/>
    </location>
</feature>
<evidence type="ECO:0000313" key="2">
    <source>
        <dbReference type="EMBL" id="TYS84205.1"/>
    </source>
</evidence>